<dbReference type="OrthoDB" id="8253542at2"/>
<keyword evidence="2" id="KW-1185">Reference proteome</keyword>
<evidence type="ECO:0000313" key="1">
    <source>
        <dbReference type="EMBL" id="KWV50019.1"/>
    </source>
</evidence>
<comment type="caution">
    <text evidence="1">The sequence shown here is derived from an EMBL/GenBank/DDBJ whole genome shotgun (WGS) entry which is preliminary data.</text>
</comment>
<organism evidence="1 2">
    <name type="scientific">Bradyrhizobium macuxiense</name>
    <dbReference type="NCBI Taxonomy" id="1755647"/>
    <lineage>
        <taxon>Bacteria</taxon>
        <taxon>Pseudomonadati</taxon>
        <taxon>Pseudomonadota</taxon>
        <taxon>Alphaproteobacteria</taxon>
        <taxon>Hyphomicrobiales</taxon>
        <taxon>Nitrobacteraceae</taxon>
        <taxon>Bradyrhizobium</taxon>
    </lineage>
</organism>
<dbReference type="EMBL" id="LNCU01000097">
    <property type="protein sequence ID" value="KWV50019.1"/>
    <property type="molecule type" value="Genomic_DNA"/>
</dbReference>
<gene>
    <name evidence="1" type="ORF">AS156_14700</name>
</gene>
<protein>
    <submittedName>
        <fullName evidence="1">Uncharacterized protein</fullName>
    </submittedName>
</protein>
<dbReference type="Proteomes" id="UP000057737">
    <property type="component" value="Unassembled WGS sequence"/>
</dbReference>
<dbReference type="RefSeq" id="WP_066511873.1">
    <property type="nucleotide sequence ID" value="NZ_LNCU01000097.1"/>
</dbReference>
<proteinExistence type="predicted"/>
<evidence type="ECO:0000313" key="2">
    <source>
        <dbReference type="Proteomes" id="UP000057737"/>
    </source>
</evidence>
<sequence length="66" mass="7599">MHGYTAYVLSYDDRIMRRVDLFCRDDDDAMEQARDLADVLAVELWDGARKIGKFEPAHLPNSPTIN</sequence>
<reference evidence="1 2" key="1">
    <citation type="submission" date="2015-11" db="EMBL/GenBank/DDBJ databases">
        <title>Draft Genome Sequence of the Strain BR 10303 (Bradyrhizobium sp.) isolated from nodules of Centrolobium paraense.</title>
        <authorList>
            <person name="Zelli J.E."/>
            <person name="Simoes-Araujo J.L."/>
            <person name="Barauna A.C."/>
            <person name="Silva K."/>
        </authorList>
    </citation>
    <scope>NUCLEOTIDE SEQUENCE [LARGE SCALE GENOMIC DNA]</scope>
    <source>
        <strain evidence="1 2">BR 10303</strain>
    </source>
</reference>
<dbReference type="AlphaFoldDB" id="A0A109JJL3"/>
<accession>A0A109JJL3</accession>
<name>A0A109JJL3_9BRAD</name>